<organism evidence="1">
    <name type="scientific">marine sediment metagenome</name>
    <dbReference type="NCBI Taxonomy" id="412755"/>
    <lineage>
        <taxon>unclassified sequences</taxon>
        <taxon>metagenomes</taxon>
        <taxon>ecological metagenomes</taxon>
    </lineage>
</organism>
<evidence type="ECO:0000313" key="1">
    <source>
        <dbReference type="EMBL" id="GAG43324.1"/>
    </source>
</evidence>
<gene>
    <name evidence="1" type="ORF">S01H1_81520</name>
</gene>
<dbReference type="AlphaFoldDB" id="X0XJJ0"/>
<protein>
    <submittedName>
        <fullName evidence="1">Uncharacterized protein</fullName>
    </submittedName>
</protein>
<name>X0XJJ0_9ZZZZ</name>
<comment type="caution">
    <text evidence="1">The sequence shown here is derived from an EMBL/GenBank/DDBJ whole genome shotgun (WGS) entry which is preliminary data.</text>
</comment>
<feature type="non-terminal residue" evidence="1">
    <location>
        <position position="90"/>
    </location>
</feature>
<dbReference type="EMBL" id="BARS01055169">
    <property type="protein sequence ID" value="GAG43324.1"/>
    <property type="molecule type" value="Genomic_DNA"/>
</dbReference>
<reference evidence="1" key="1">
    <citation type="journal article" date="2014" name="Front. Microbiol.">
        <title>High frequency of phylogenetically diverse reductive dehalogenase-homologous genes in deep subseafloor sedimentary metagenomes.</title>
        <authorList>
            <person name="Kawai M."/>
            <person name="Futagami T."/>
            <person name="Toyoda A."/>
            <person name="Takaki Y."/>
            <person name="Nishi S."/>
            <person name="Hori S."/>
            <person name="Arai W."/>
            <person name="Tsubouchi T."/>
            <person name="Morono Y."/>
            <person name="Uchiyama I."/>
            <person name="Ito T."/>
            <person name="Fujiyama A."/>
            <person name="Inagaki F."/>
            <person name="Takami H."/>
        </authorList>
    </citation>
    <scope>NUCLEOTIDE SEQUENCE</scope>
    <source>
        <strain evidence="1">Expedition CK06-06</strain>
    </source>
</reference>
<proteinExistence type="predicted"/>
<accession>X0XJJ0</accession>
<sequence>MVRREKLFPSDVMSKRERVEATLNHQAVDRAALLEQLSYNPGVIAWYTGKKIAGFDYTLADICEAVRKTLDLVMPPVAPRGTRQTVTESG</sequence>